<keyword evidence="2" id="KW-0217">Developmental protein</keyword>
<keyword evidence="8" id="KW-0804">Transcription</keyword>
<evidence type="ECO:0000256" key="8">
    <source>
        <dbReference type="ARBA" id="ARBA00023163"/>
    </source>
</evidence>
<proteinExistence type="inferred from homology"/>
<dbReference type="PANTHER" id="PTHR46110:SF4">
    <property type="entry name" value="HOMEOBOX PROTEIN HMX2"/>
    <property type="match status" value="1"/>
</dbReference>
<keyword evidence="5" id="KW-0805">Transcription regulation</keyword>
<feature type="domain" description="Homeobox" evidence="15">
    <location>
        <begin position="52"/>
        <end position="112"/>
    </location>
</feature>
<dbReference type="AlphaFoldDB" id="A0A3B4E8I5"/>
<dbReference type="SUPFAM" id="SSF46689">
    <property type="entry name" value="Homeodomain-like"/>
    <property type="match status" value="1"/>
</dbReference>
<dbReference type="GO" id="GO:0000977">
    <property type="term" value="F:RNA polymerase II transcription regulatory region sequence-specific DNA binding"/>
    <property type="evidence" value="ECO:0007669"/>
    <property type="project" value="TreeGrafter"/>
</dbReference>
<dbReference type="CDD" id="cd00086">
    <property type="entry name" value="homeodomain"/>
    <property type="match status" value="1"/>
</dbReference>
<dbReference type="InterPro" id="IPR017970">
    <property type="entry name" value="Homeobox_CS"/>
</dbReference>
<keyword evidence="6 12" id="KW-0238">DNA-binding</keyword>
<evidence type="ECO:0000313" key="16">
    <source>
        <dbReference type="Ensembl" id="ENSPNAP00000031591.2"/>
    </source>
</evidence>
<feature type="DNA-binding region" description="Homeobox" evidence="12">
    <location>
        <begin position="54"/>
        <end position="113"/>
    </location>
</feature>
<sequence length="147" mass="17074">MNQQSTHVYFIDSIQPGVEEKQRMPLGTSDQEGPAISPVHKRSGAEAERCSPAKKKTRTVFSRSQVFQLESAFDTKRYLSSSERACLASSLHLTETQVKTWFQNRRNKWKRQLTGNFSLILFFSLSRHKMMQYPSIFMCSQFLWSLN</sequence>
<comment type="subcellular location">
    <subcellularLocation>
        <location evidence="1 12 13">Nucleus</location>
    </subcellularLocation>
</comment>
<dbReference type="GO" id="GO:0030154">
    <property type="term" value="P:cell differentiation"/>
    <property type="evidence" value="ECO:0007669"/>
    <property type="project" value="UniProtKB-KW"/>
</dbReference>
<evidence type="ECO:0000256" key="2">
    <source>
        <dbReference type="ARBA" id="ARBA00022473"/>
    </source>
</evidence>
<dbReference type="PROSITE" id="PS00027">
    <property type="entry name" value="HOMEOBOX_1"/>
    <property type="match status" value="1"/>
</dbReference>
<evidence type="ECO:0000256" key="11">
    <source>
        <dbReference type="ARBA" id="ARBA00053510"/>
    </source>
</evidence>
<evidence type="ECO:0000256" key="6">
    <source>
        <dbReference type="ARBA" id="ARBA00023125"/>
    </source>
</evidence>
<reference evidence="16" key="2">
    <citation type="submission" date="2025-08" db="UniProtKB">
        <authorList>
            <consortium name="Ensembl"/>
        </authorList>
    </citation>
    <scope>IDENTIFICATION</scope>
</reference>
<dbReference type="InterPro" id="IPR020479">
    <property type="entry name" value="HD_metazoa"/>
</dbReference>
<dbReference type="Proteomes" id="UP001501920">
    <property type="component" value="Chromosome 13"/>
</dbReference>
<dbReference type="Pfam" id="PF00046">
    <property type="entry name" value="Homeodomain"/>
    <property type="match status" value="1"/>
</dbReference>
<dbReference type="PROSITE" id="PS50071">
    <property type="entry name" value="HOMEOBOX_2"/>
    <property type="match status" value="1"/>
</dbReference>
<dbReference type="InterPro" id="IPR001356">
    <property type="entry name" value="HD"/>
</dbReference>
<dbReference type="FunFam" id="1.10.10.60:FF:000053">
    <property type="entry name" value="H6 family homeobox 2"/>
    <property type="match status" value="1"/>
</dbReference>
<dbReference type="InterPro" id="IPR051300">
    <property type="entry name" value="HMX_Homeobox_TF"/>
</dbReference>
<keyword evidence="3" id="KW-0221">Differentiation</keyword>
<dbReference type="Ensembl" id="ENSPNAT00000020718.2">
    <property type="protein sequence ID" value="ENSPNAP00000031591.2"/>
    <property type="gene ID" value="ENSPNAG00000019047.2"/>
</dbReference>
<evidence type="ECO:0000313" key="17">
    <source>
        <dbReference type="Proteomes" id="UP001501920"/>
    </source>
</evidence>
<keyword evidence="9 12" id="KW-0539">Nucleus</keyword>
<evidence type="ECO:0000256" key="10">
    <source>
        <dbReference type="ARBA" id="ARBA00038165"/>
    </source>
</evidence>
<organism evidence="16 17">
    <name type="scientific">Pygocentrus nattereri</name>
    <name type="common">Red-bellied piranha</name>
    <dbReference type="NCBI Taxonomy" id="42514"/>
    <lineage>
        <taxon>Eukaryota</taxon>
        <taxon>Metazoa</taxon>
        <taxon>Chordata</taxon>
        <taxon>Craniata</taxon>
        <taxon>Vertebrata</taxon>
        <taxon>Euteleostomi</taxon>
        <taxon>Actinopterygii</taxon>
        <taxon>Neopterygii</taxon>
        <taxon>Teleostei</taxon>
        <taxon>Ostariophysi</taxon>
        <taxon>Characiformes</taxon>
        <taxon>Characoidei</taxon>
        <taxon>Pygocentrus</taxon>
    </lineage>
</organism>
<dbReference type="PRINTS" id="PR00024">
    <property type="entry name" value="HOMEOBOX"/>
</dbReference>
<name>A0A3B4E8I5_PYGNA</name>
<evidence type="ECO:0000256" key="9">
    <source>
        <dbReference type="ARBA" id="ARBA00023242"/>
    </source>
</evidence>
<evidence type="ECO:0000259" key="15">
    <source>
        <dbReference type="PROSITE" id="PS50071"/>
    </source>
</evidence>
<dbReference type="STRING" id="42514.ENSPNAP00000031591"/>
<dbReference type="GO" id="GO:0005634">
    <property type="term" value="C:nucleus"/>
    <property type="evidence" value="ECO:0007669"/>
    <property type="project" value="UniProtKB-SubCell"/>
</dbReference>
<dbReference type="Gene3D" id="1.10.10.60">
    <property type="entry name" value="Homeodomain-like"/>
    <property type="match status" value="1"/>
</dbReference>
<keyword evidence="4" id="KW-0524">Neurogenesis</keyword>
<dbReference type="InterPro" id="IPR009057">
    <property type="entry name" value="Homeodomain-like_sf"/>
</dbReference>
<accession>A0A3B4E8I5</accession>
<dbReference type="GO" id="GO:0007399">
    <property type="term" value="P:nervous system development"/>
    <property type="evidence" value="ECO:0007669"/>
    <property type="project" value="UniProtKB-KW"/>
</dbReference>
<dbReference type="GO" id="GO:0000981">
    <property type="term" value="F:DNA-binding transcription factor activity, RNA polymerase II-specific"/>
    <property type="evidence" value="ECO:0007669"/>
    <property type="project" value="InterPro"/>
</dbReference>
<gene>
    <name evidence="16" type="primary">HMX2</name>
</gene>
<dbReference type="OMA" id="CWATSAM"/>
<evidence type="ECO:0000256" key="12">
    <source>
        <dbReference type="PROSITE-ProRule" id="PRU00108"/>
    </source>
</evidence>
<comment type="similarity">
    <text evidence="10">Belongs to the HMX homeobox family.</text>
</comment>
<evidence type="ECO:0000256" key="1">
    <source>
        <dbReference type="ARBA" id="ARBA00004123"/>
    </source>
</evidence>
<comment type="function">
    <text evidence="11">Transcription factor involved in specification of neuronal cell types and which is required for inner ear and hypothalamus development. Binds to the 5'-CAAGTG-3' core sequence.</text>
</comment>
<evidence type="ECO:0000256" key="13">
    <source>
        <dbReference type="RuleBase" id="RU000682"/>
    </source>
</evidence>
<evidence type="ECO:0000256" key="4">
    <source>
        <dbReference type="ARBA" id="ARBA00022902"/>
    </source>
</evidence>
<dbReference type="PANTHER" id="PTHR46110">
    <property type="entry name" value="HOMEOBOX PROTEIN HMX"/>
    <property type="match status" value="1"/>
</dbReference>
<reference evidence="16" key="3">
    <citation type="submission" date="2025-09" db="UniProtKB">
        <authorList>
            <consortium name="Ensembl"/>
        </authorList>
    </citation>
    <scope>IDENTIFICATION</scope>
</reference>
<evidence type="ECO:0000256" key="5">
    <source>
        <dbReference type="ARBA" id="ARBA00023015"/>
    </source>
</evidence>
<reference evidence="16 17" key="1">
    <citation type="submission" date="2020-10" db="EMBL/GenBank/DDBJ databases">
        <title>Pygocentrus nattereri (red-bellied piranha) genome, fPygNat1, primary haplotype.</title>
        <authorList>
            <person name="Myers G."/>
            <person name="Meyer A."/>
            <person name="Karagic N."/>
            <person name="Pippel M."/>
            <person name="Winkler S."/>
            <person name="Tracey A."/>
            <person name="Wood J."/>
            <person name="Formenti G."/>
            <person name="Howe K."/>
            <person name="Fedrigo O."/>
            <person name="Jarvis E.D."/>
        </authorList>
    </citation>
    <scope>NUCLEOTIDE SEQUENCE [LARGE SCALE GENOMIC DNA]</scope>
</reference>
<feature type="region of interest" description="Disordered" evidence="14">
    <location>
        <begin position="24"/>
        <end position="54"/>
    </location>
</feature>
<keyword evidence="7 12" id="KW-0371">Homeobox</keyword>
<dbReference type="SMART" id="SM00389">
    <property type="entry name" value="HOX"/>
    <property type="match status" value="1"/>
</dbReference>
<evidence type="ECO:0000256" key="14">
    <source>
        <dbReference type="SAM" id="MobiDB-lite"/>
    </source>
</evidence>
<dbReference type="GeneTree" id="ENSGT00940000160392"/>
<evidence type="ECO:0000256" key="3">
    <source>
        <dbReference type="ARBA" id="ARBA00022782"/>
    </source>
</evidence>
<evidence type="ECO:0000256" key="7">
    <source>
        <dbReference type="ARBA" id="ARBA00023155"/>
    </source>
</evidence>
<keyword evidence="17" id="KW-1185">Reference proteome</keyword>
<protein>
    <submittedName>
        <fullName evidence="16">H6 family homeobox 2</fullName>
    </submittedName>
</protein>